<dbReference type="EC" id="2.7.13.3" evidence="2"/>
<dbReference type="Gene3D" id="1.20.120.160">
    <property type="entry name" value="HPT domain"/>
    <property type="match status" value="1"/>
</dbReference>
<dbReference type="AlphaFoldDB" id="A0A6C0GIR1"/>
<sequence>MDSKEEEYREIFLAEALENYEELNRLITELEKNTSNKNAINAIFRITHTLKGNAAGMGFEDITKMSHTLEDLFVEIREGKLQVDAAIFTDIFKAIDTLGALIDALKTGKTVRYLGIKTKLEVILKKAAEAGMPLSTNDNHDSQKKNTDQNQIKQQVENTIPNEDRVVNNEPEKIATEIASDPLNQQVLENTQALLDDIFAAKEILTSEKSAEADTVDTKLTFSDLVQVPVKKLDNLLNLVSELTIERDRIIAMNSNGFSRNEYSRLQRISSDLQYSVMDVRLVQVGFLFNKFHRVVRDAAALEHKKVTLKLEGTDAEIDRNVLQIISDSLIHLIRNSVGHGIETPEERKKAGKSETGTVTLRASNESDAVIIEIIDDGKGIDSRIIKKKAIDKGLVSKETADTMSEADIIMFIFEPGFSSAEQVTAISGRGVGMDVVKRALDSISGNISVFTAVGKGSTIRLSLPSSMAVKGTLLFELDKSEYAIPLTYTEAVVSLYKSDVHKAGNGLIATHLGKTISIVFLKDLFSTADYSHHSQNTIFHTSFDQVNAKEKLAIIIVSYNNRKVGFVVDKLLQQKEIVEKPLMKPVDHVKFISGVTILGNGNICLVLNIANIISYIFKISNTIAGKALC</sequence>
<name>A0A6C0GIR1_9BACT</name>
<dbReference type="InterPro" id="IPR002545">
    <property type="entry name" value="CheW-lke_dom"/>
</dbReference>
<keyword evidence="9" id="KW-0067">ATP-binding</keyword>
<dbReference type="InterPro" id="IPR005467">
    <property type="entry name" value="His_kinase_dom"/>
</dbReference>
<evidence type="ECO:0000256" key="3">
    <source>
        <dbReference type="ARBA" id="ARBA00021495"/>
    </source>
</evidence>
<feature type="modified residue" description="Phosphohistidine" evidence="12">
    <location>
        <position position="48"/>
    </location>
</feature>
<dbReference type="SMART" id="SM01231">
    <property type="entry name" value="H-kinase_dim"/>
    <property type="match status" value="1"/>
</dbReference>
<dbReference type="Gene3D" id="3.30.565.10">
    <property type="entry name" value="Histidine kinase-like ATPase, C-terminal domain"/>
    <property type="match status" value="1"/>
</dbReference>
<dbReference type="GO" id="GO:0005524">
    <property type="term" value="F:ATP binding"/>
    <property type="evidence" value="ECO:0007669"/>
    <property type="project" value="UniProtKB-KW"/>
</dbReference>
<dbReference type="InterPro" id="IPR004358">
    <property type="entry name" value="Sig_transdc_His_kin-like_C"/>
</dbReference>
<dbReference type="CDD" id="cd00088">
    <property type="entry name" value="HPT"/>
    <property type="match status" value="1"/>
</dbReference>
<protein>
    <recommendedName>
        <fullName evidence="3">Chemotaxis protein CheA</fullName>
        <ecNumber evidence="2">2.7.13.3</ecNumber>
    </recommendedName>
</protein>
<dbReference type="InterPro" id="IPR004105">
    <property type="entry name" value="CheA-like_dim"/>
</dbReference>
<comment type="catalytic activity">
    <reaction evidence="1">
        <text>ATP + protein L-histidine = ADP + protein N-phospho-L-histidine.</text>
        <dbReference type="EC" id="2.7.13.3"/>
    </reaction>
</comment>
<dbReference type="InterPro" id="IPR008207">
    <property type="entry name" value="Sig_transdc_His_kin_Hpt_dom"/>
</dbReference>
<dbReference type="InterPro" id="IPR036097">
    <property type="entry name" value="HisK_dim/P_sf"/>
</dbReference>
<evidence type="ECO:0000313" key="18">
    <source>
        <dbReference type="EMBL" id="QHT67724.1"/>
    </source>
</evidence>
<gene>
    <name evidence="18" type="ORF">GXP67_14325</name>
</gene>
<dbReference type="Gene3D" id="1.10.287.560">
    <property type="entry name" value="Histidine kinase CheA-like, homodimeric domain"/>
    <property type="match status" value="1"/>
</dbReference>
<dbReference type="Gene3D" id="2.30.30.40">
    <property type="entry name" value="SH3 Domains"/>
    <property type="match status" value="1"/>
</dbReference>
<evidence type="ECO:0000256" key="6">
    <source>
        <dbReference type="ARBA" id="ARBA00022679"/>
    </source>
</evidence>
<dbReference type="GO" id="GO:0005737">
    <property type="term" value="C:cytoplasm"/>
    <property type="evidence" value="ECO:0007669"/>
    <property type="project" value="InterPro"/>
</dbReference>
<dbReference type="InterPro" id="IPR036890">
    <property type="entry name" value="HATPase_C_sf"/>
</dbReference>
<dbReference type="KEGG" id="rhoz:GXP67_14325"/>
<dbReference type="PANTHER" id="PTHR43395:SF10">
    <property type="entry name" value="CHEMOTAXIS PROTEIN CHEA"/>
    <property type="match status" value="1"/>
</dbReference>
<dbReference type="GO" id="GO:0006935">
    <property type="term" value="P:chemotaxis"/>
    <property type="evidence" value="ECO:0007669"/>
    <property type="project" value="UniProtKB-KW"/>
</dbReference>
<keyword evidence="13" id="KW-0175">Coiled coil</keyword>
<keyword evidence="4" id="KW-0145">Chemotaxis</keyword>
<dbReference type="SUPFAM" id="SSF50341">
    <property type="entry name" value="CheW-like"/>
    <property type="match status" value="1"/>
</dbReference>
<dbReference type="PANTHER" id="PTHR43395">
    <property type="entry name" value="SENSOR HISTIDINE KINASE CHEA"/>
    <property type="match status" value="1"/>
</dbReference>
<dbReference type="Pfam" id="PF01627">
    <property type="entry name" value="Hpt"/>
    <property type="match status" value="1"/>
</dbReference>
<dbReference type="SUPFAM" id="SSF47384">
    <property type="entry name" value="Homodimeric domain of signal transducing histidine kinase"/>
    <property type="match status" value="1"/>
</dbReference>
<dbReference type="Pfam" id="PF02518">
    <property type="entry name" value="HATPase_c"/>
    <property type="match status" value="1"/>
</dbReference>
<dbReference type="PRINTS" id="PR00344">
    <property type="entry name" value="BCTRLSENSOR"/>
</dbReference>
<evidence type="ECO:0000256" key="11">
    <source>
        <dbReference type="ARBA" id="ARBA00035100"/>
    </source>
</evidence>
<keyword evidence="19" id="KW-1185">Reference proteome</keyword>
<dbReference type="SMART" id="SM00260">
    <property type="entry name" value="CheW"/>
    <property type="match status" value="1"/>
</dbReference>
<dbReference type="InterPro" id="IPR036061">
    <property type="entry name" value="CheW-like_dom_sf"/>
</dbReference>
<dbReference type="InterPro" id="IPR037006">
    <property type="entry name" value="CheA-like_homodim_sf"/>
</dbReference>
<comment type="function">
    <text evidence="11">Involved in the transmission of sensory signals from the chemoreceptors to the flagellar motors. CheA is autophosphorylated; it can transfer its phosphate group to either CheB or CheY.</text>
</comment>
<dbReference type="Pfam" id="PF02895">
    <property type="entry name" value="H-kinase_dim"/>
    <property type="match status" value="1"/>
</dbReference>
<dbReference type="PROSITE" id="PS50109">
    <property type="entry name" value="HIS_KIN"/>
    <property type="match status" value="1"/>
</dbReference>
<dbReference type="EMBL" id="CP048222">
    <property type="protein sequence ID" value="QHT67724.1"/>
    <property type="molecule type" value="Genomic_DNA"/>
</dbReference>
<keyword evidence="10" id="KW-0902">Two-component regulatory system</keyword>
<dbReference type="PROSITE" id="PS50894">
    <property type="entry name" value="HPT"/>
    <property type="match status" value="1"/>
</dbReference>
<dbReference type="FunFam" id="3.30.565.10:FF:000016">
    <property type="entry name" value="Chemotaxis protein CheA, putative"/>
    <property type="match status" value="1"/>
</dbReference>
<dbReference type="InterPro" id="IPR036641">
    <property type="entry name" value="HPT_dom_sf"/>
</dbReference>
<evidence type="ECO:0000256" key="4">
    <source>
        <dbReference type="ARBA" id="ARBA00022500"/>
    </source>
</evidence>
<evidence type="ECO:0000256" key="13">
    <source>
        <dbReference type="SAM" id="Coils"/>
    </source>
</evidence>
<proteinExistence type="predicted"/>
<keyword evidence="5 12" id="KW-0597">Phosphoprotein</keyword>
<evidence type="ECO:0000256" key="5">
    <source>
        <dbReference type="ARBA" id="ARBA00022553"/>
    </source>
</evidence>
<keyword evidence="7" id="KW-0547">Nucleotide-binding</keyword>
<dbReference type="Proteomes" id="UP000480178">
    <property type="component" value="Chromosome"/>
</dbReference>
<accession>A0A6C0GIR1</accession>
<evidence type="ECO:0000313" key="19">
    <source>
        <dbReference type="Proteomes" id="UP000480178"/>
    </source>
</evidence>
<feature type="coiled-coil region" evidence="13">
    <location>
        <begin position="13"/>
        <end position="40"/>
    </location>
</feature>
<dbReference type="SUPFAM" id="SSF47226">
    <property type="entry name" value="Histidine-containing phosphotransfer domain, HPT domain"/>
    <property type="match status" value="1"/>
</dbReference>
<feature type="domain" description="Histidine kinase" evidence="15">
    <location>
        <begin position="221"/>
        <end position="468"/>
    </location>
</feature>
<dbReference type="InterPro" id="IPR003594">
    <property type="entry name" value="HATPase_dom"/>
</dbReference>
<dbReference type="RefSeq" id="WP_162443747.1">
    <property type="nucleotide sequence ID" value="NZ_CP048222.1"/>
</dbReference>
<dbReference type="SMART" id="SM00073">
    <property type="entry name" value="HPT"/>
    <property type="match status" value="1"/>
</dbReference>
<evidence type="ECO:0000256" key="1">
    <source>
        <dbReference type="ARBA" id="ARBA00000085"/>
    </source>
</evidence>
<evidence type="ECO:0000256" key="7">
    <source>
        <dbReference type="ARBA" id="ARBA00022741"/>
    </source>
</evidence>
<evidence type="ECO:0000256" key="9">
    <source>
        <dbReference type="ARBA" id="ARBA00022840"/>
    </source>
</evidence>
<keyword evidence="8" id="KW-0418">Kinase</keyword>
<dbReference type="PROSITE" id="PS50851">
    <property type="entry name" value="CHEW"/>
    <property type="match status" value="1"/>
</dbReference>
<evidence type="ECO:0000256" key="2">
    <source>
        <dbReference type="ARBA" id="ARBA00012438"/>
    </source>
</evidence>
<dbReference type="Pfam" id="PF01584">
    <property type="entry name" value="CheW"/>
    <property type="match status" value="1"/>
</dbReference>
<feature type="region of interest" description="Disordered" evidence="14">
    <location>
        <begin position="132"/>
        <end position="151"/>
    </location>
</feature>
<feature type="domain" description="HPt" evidence="17">
    <location>
        <begin position="1"/>
        <end position="105"/>
    </location>
</feature>
<feature type="compositionally biased region" description="Basic and acidic residues" evidence="14">
    <location>
        <begin position="138"/>
        <end position="147"/>
    </location>
</feature>
<dbReference type="SUPFAM" id="SSF55874">
    <property type="entry name" value="ATPase domain of HSP90 chaperone/DNA topoisomerase II/histidine kinase"/>
    <property type="match status" value="1"/>
</dbReference>
<keyword evidence="6" id="KW-0808">Transferase</keyword>
<evidence type="ECO:0000256" key="12">
    <source>
        <dbReference type="PROSITE-ProRule" id="PRU00110"/>
    </source>
</evidence>
<feature type="domain" description="CheW-like" evidence="16">
    <location>
        <begin position="470"/>
        <end position="619"/>
    </location>
</feature>
<evidence type="ECO:0000259" key="15">
    <source>
        <dbReference type="PROSITE" id="PS50109"/>
    </source>
</evidence>
<organism evidence="18 19">
    <name type="scientific">Rhodocytophaga rosea</name>
    <dbReference type="NCBI Taxonomy" id="2704465"/>
    <lineage>
        <taxon>Bacteria</taxon>
        <taxon>Pseudomonadati</taxon>
        <taxon>Bacteroidota</taxon>
        <taxon>Cytophagia</taxon>
        <taxon>Cytophagales</taxon>
        <taxon>Rhodocytophagaceae</taxon>
        <taxon>Rhodocytophaga</taxon>
    </lineage>
</organism>
<evidence type="ECO:0000256" key="14">
    <source>
        <dbReference type="SAM" id="MobiDB-lite"/>
    </source>
</evidence>
<evidence type="ECO:0000259" key="16">
    <source>
        <dbReference type="PROSITE" id="PS50851"/>
    </source>
</evidence>
<dbReference type="GO" id="GO:0000155">
    <property type="term" value="F:phosphorelay sensor kinase activity"/>
    <property type="evidence" value="ECO:0007669"/>
    <property type="project" value="InterPro"/>
</dbReference>
<dbReference type="InterPro" id="IPR051315">
    <property type="entry name" value="Bact_Chemotaxis_CheA"/>
</dbReference>
<evidence type="ECO:0000259" key="17">
    <source>
        <dbReference type="PROSITE" id="PS50894"/>
    </source>
</evidence>
<dbReference type="SMART" id="SM00387">
    <property type="entry name" value="HATPase_c"/>
    <property type="match status" value="1"/>
</dbReference>
<reference evidence="18 19" key="1">
    <citation type="submission" date="2020-01" db="EMBL/GenBank/DDBJ databases">
        <authorList>
            <person name="Kim M.K."/>
        </authorList>
    </citation>
    <scope>NUCLEOTIDE SEQUENCE [LARGE SCALE GENOMIC DNA]</scope>
    <source>
        <strain evidence="18 19">172606-1</strain>
    </source>
</reference>
<evidence type="ECO:0000256" key="10">
    <source>
        <dbReference type="ARBA" id="ARBA00023012"/>
    </source>
</evidence>
<evidence type="ECO:0000256" key="8">
    <source>
        <dbReference type="ARBA" id="ARBA00022777"/>
    </source>
</evidence>